<dbReference type="Gene3D" id="2.40.37.20">
    <property type="entry name" value="D-serine dehydratase-like domain"/>
    <property type="match status" value="1"/>
</dbReference>
<reference evidence="4" key="1">
    <citation type="journal article" date="2014" name="Int. J. Syst. Evol. Microbiol.">
        <title>Complete genome sequence of Corynebacterium casei LMG S-19264T (=DSM 44701T), isolated from a smear-ripened cheese.</title>
        <authorList>
            <consortium name="US DOE Joint Genome Institute (JGI-PGF)"/>
            <person name="Walter F."/>
            <person name="Albersmeier A."/>
            <person name="Kalinowski J."/>
            <person name="Ruckert C."/>
        </authorList>
    </citation>
    <scope>NUCLEOTIDE SEQUENCE</scope>
    <source>
        <strain evidence="4">CCM 7684</strain>
    </source>
</reference>
<sequence length="384" mass="40338">MSGLCSVSTGFPNARLIGHGNARSQLLTPALILDHDQFLANLQAMQHIANLAGVTLRPHGKAHKCPEMAHRQIAAGAVGICAATPGEAEVFARAGISDILMTSTFATRAAAERLADIAASGTRLSLVADSLVSVNLIAAALAHRKANARILIDIDTGRHRSGARSVEAARELADAILKTGNLELAGIQAYAGHLSHWEDLASRTDQAQAVGQVLEKMLEGLRPHLPQNPVVTGGSTGAFRQELALELYTELQCGSYALMDAEYDRVDPDGTGTPAFPTALFVSTAVISSNVPGRVTTDGGEKRFAAKLGTLPVLRRGAPDGATYQPSSDEHGTILLPEGTSLPAGSLVEVQVPHCDPTVNLYDALHVMRGEKLEAIWPIAARGA</sequence>
<dbReference type="GO" id="GO:0036088">
    <property type="term" value="P:D-serine catabolic process"/>
    <property type="evidence" value="ECO:0007669"/>
    <property type="project" value="TreeGrafter"/>
</dbReference>
<organism evidence="4 5">
    <name type="scientific">Agaricicola taiwanensis</name>
    <dbReference type="NCBI Taxonomy" id="591372"/>
    <lineage>
        <taxon>Bacteria</taxon>
        <taxon>Pseudomonadati</taxon>
        <taxon>Pseudomonadota</taxon>
        <taxon>Alphaproteobacteria</taxon>
        <taxon>Rhodobacterales</taxon>
        <taxon>Paracoccaceae</taxon>
        <taxon>Agaricicola</taxon>
    </lineage>
</organism>
<dbReference type="SMART" id="SM01119">
    <property type="entry name" value="D-ser_dehydrat"/>
    <property type="match status" value="1"/>
</dbReference>
<name>A0A8J2YN98_9RHOB</name>
<accession>A0A8J2YN98</accession>
<dbReference type="AlphaFoldDB" id="A0A8J2YN98"/>
<dbReference type="PANTHER" id="PTHR28004">
    <property type="entry name" value="ZGC:162816-RELATED"/>
    <property type="match status" value="1"/>
</dbReference>
<comment type="similarity">
    <text evidence="1">Belongs to the DSD1 family.</text>
</comment>
<dbReference type="InterPro" id="IPR042208">
    <property type="entry name" value="D-ser_dehydrat-like_sf"/>
</dbReference>
<dbReference type="Pfam" id="PF14031">
    <property type="entry name" value="D-ser_dehydrat"/>
    <property type="match status" value="1"/>
</dbReference>
<gene>
    <name evidence="4" type="ORF">GCM10007276_34040</name>
</gene>
<keyword evidence="5" id="KW-1185">Reference proteome</keyword>
<dbReference type="InterPro" id="IPR029066">
    <property type="entry name" value="PLP-binding_barrel"/>
</dbReference>
<comment type="caution">
    <text evidence="4">The sequence shown here is derived from an EMBL/GenBank/DDBJ whole genome shotgun (WGS) entry which is preliminary data.</text>
</comment>
<dbReference type="SUPFAM" id="SSF51419">
    <property type="entry name" value="PLP-binding barrel"/>
    <property type="match status" value="1"/>
</dbReference>
<evidence type="ECO:0000256" key="1">
    <source>
        <dbReference type="ARBA" id="ARBA00005323"/>
    </source>
</evidence>
<keyword evidence="2" id="KW-0456">Lyase</keyword>
<dbReference type="GO" id="GO:0008721">
    <property type="term" value="F:D-serine ammonia-lyase activity"/>
    <property type="evidence" value="ECO:0007669"/>
    <property type="project" value="TreeGrafter"/>
</dbReference>
<proteinExistence type="inferred from homology"/>
<dbReference type="Proteomes" id="UP000602745">
    <property type="component" value="Unassembled WGS sequence"/>
</dbReference>
<dbReference type="RefSeq" id="WP_188411030.1">
    <property type="nucleotide sequence ID" value="NZ_BMCP01000007.1"/>
</dbReference>
<evidence type="ECO:0000256" key="2">
    <source>
        <dbReference type="ARBA" id="ARBA00023239"/>
    </source>
</evidence>
<feature type="domain" description="D-serine dehydratase-like" evidence="3">
    <location>
        <begin position="279"/>
        <end position="369"/>
    </location>
</feature>
<dbReference type="InterPro" id="IPR026956">
    <property type="entry name" value="D-ser_dehydrat-like_dom"/>
</dbReference>
<protein>
    <submittedName>
        <fullName evidence="4">Alanine racemase</fullName>
    </submittedName>
</protein>
<dbReference type="Pfam" id="PF01168">
    <property type="entry name" value="Ala_racemase_N"/>
    <property type="match status" value="1"/>
</dbReference>
<dbReference type="Gene3D" id="3.20.20.10">
    <property type="entry name" value="Alanine racemase"/>
    <property type="match status" value="1"/>
</dbReference>
<dbReference type="EMBL" id="BMCP01000007">
    <property type="protein sequence ID" value="GGE54155.1"/>
    <property type="molecule type" value="Genomic_DNA"/>
</dbReference>
<evidence type="ECO:0000313" key="4">
    <source>
        <dbReference type="EMBL" id="GGE54155.1"/>
    </source>
</evidence>
<dbReference type="InterPro" id="IPR001608">
    <property type="entry name" value="Ala_racemase_N"/>
</dbReference>
<evidence type="ECO:0000313" key="5">
    <source>
        <dbReference type="Proteomes" id="UP000602745"/>
    </source>
</evidence>
<dbReference type="PANTHER" id="PTHR28004:SF2">
    <property type="entry name" value="D-SERINE DEHYDRATASE"/>
    <property type="match status" value="1"/>
</dbReference>
<evidence type="ECO:0000259" key="3">
    <source>
        <dbReference type="SMART" id="SM01119"/>
    </source>
</evidence>
<reference evidence="4" key="2">
    <citation type="submission" date="2020-09" db="EMBL/GenBank/DDBJ databases">
        <authorList>
            <person name="Sun Q."/>
            <person name="Sedlacek I."/>
        </authorList>
    </citation>
    <scope>NUCLEOTIDE SEQUENCE</scope>
    <source>
        <strain evidence="4">CCM 7684</strain>
    </source>
</reference>
<dbReference type="InterPro" id="IPR051466">
    <property type="entry name" value="D-amino_acid_metab_enzyme"/>
</dbReference>